<name>A0A1B7NK66_9EURO</name>
<feature type="compositionally biased region" description="Basic and acidic residues" evidence="1">
    <location>
        <begin position="119"/>
        <end position="139"/>
    </location>
</feature>
<feature type="compositionally biased region" description="Polar residues" evidence="1">
    <location>
        <begin position="76"/>
        <end position="87"/>
    </location>
</feature>
<evidence type="ECO:0000313" key="2">
    <source>
        <dbReference type="EMBL" id="OAX77203.1"/>
    </source>
</evidence>
<feature type="region of interest" description="Disordered" evidence="1">
    <location>
        <begin position="1"/>
        <end position="22"/>
    </location>
</feature>
<proteinExistence type="predicted"/>
<feature type="region of interest" description="Disordered" evidence="1">
    <location>
        <begin position="119"/>
        <end position="150"/>
    </location>
</feature>
<feature type="region of interest" description="Disordered" evidence="1">
    <location>
        <begin position="61"/>
        <end position="92"/>
    </location>
</feature>
<evidence type="ECO:0000256" key="1">
    <source>
        <dbReference type="SAM" id="MobiDB-lite"/>
    </source>
</evidence>
<gene>
    <name evidence="2" type="ORF">ACJ72_08501</name>
</gene>
<sequence>MSGRAFQPIQRPSSTDTLIDPRGDHIRAEEYLAVLALFEFSGCSLQQMKAAEIQLSWTIHTPENAPPESDSFATGKKQSVRNSSSRDTVFLPETRVPPLRPLLKKLALAWMHRPTTQKWEDFRVKQPSPPRKDSRRMIEAMESGNLKAYH</sequence>
<protein>
    <submittedName>
        <fullName evidence="2">Uncharacterized protein</fullName>
    </submittedName>
</protein>
<accession>A0A1B7NK66</accession>
<dbReference type="EMBL" id="LGUA01003053">
    <property type="protein sequence ID" value="OAX77203.1"/>
    <property type="molecule type" value="Genomic_DNA"/>
</dbReference>
<dbReference type="AlphaFoldDB" id="A0A1B7NK66"/>
<dbReference type="Proteomes" id="UP000091918">
    <property type="component" value="Unassembled WGS sequence"/>
</dbReference>
<dbReference type="OrthoDB" id="4185978at2759"/>
<evidence type="ECO:0000313" key="3">
    <source>
        <dbReference type="Proteomes" id="UP000091918"/>
    </source>
</evidence>
<keyword evidence="3" id="KW-1185">Reference proteome</keyword>
<reference evidence="2 3" key="1">
    <citation type="submission" date="2015-07" db="EMBL/GenBank/DDBJ databases">
        <title>Emmonsia species relationships and genome sequence.</title>
        <authorList>
            <person name="Cuomo C.A."/>
            <person name="Schwartz I.S."/>
            <person name="Kenyon C."/>
            <person name="de Hoog G.S."/>
            <person name="Govender N.P."/>
            <person name="Botha A."/>
            <person name="Moreno L."/>
            <person name="de Vries M."/>
            <person name="Munoz J.F."/>
            <person name="Stielow J.B."/>
        </authorList>
    </citation>
    <scope>NUCLEOTIDE SEQUENCE [LARGE SCALE GENOMIC DNA]</scope>
    <source>
        <strain evidence="2 3">CBS 136260</strain>
    </source>
</reference>
<comment type="caution">
    <text evidence="2">The sequence shown here is derived from an EMBL/GenBank/DDBJ whole genome shotgun (WGS) entry which is preliminary data.</text>
</comment>
<organism evidence="2 3">
    <name type="scientific">Emergomyces africanus</name>
    <dbReference type="NCBI Taxonomy" id="1955775"/>
    <lineage>
        <taxon>Eukaryota</taxon>
        <taxon>Fungi</taxon>
        <taxon>Dikarya</taxon>
        <taxon>Ascomycota</taxon>
        <taxon>Pezizomycotina</taxon>
        <taxon>Eurotiomycetes</taxon>
        <taxon>Eurotiomycetidae</taxon>
        <taxon>Onygenales</taxon>
        <taxon>Ajellomycetaceae</taxon>
        <taxon>Emergomyces</taxon>
    </lineage>
</organism>